<feature type="compositionally biased region" description="Basic residues" evidence="1">
    <location>
        <begin position="55"/>
        <end position="66"/>
    </location>
</feature>
<accession>A0A1B1UC98</accession>
<evidence type="ECO:0000256" key="1">
    <source>
        <dbReference type="SAM" id="MobiDB-lite"/>
    </source>
</evidence>
<dbReference type="EMBL" id="CP016428">
    <property type="protein sequence ID" value="ANW00373.1"/>
    <property type="molecule type" value="Genomic_DNA"/>
</dbReference>
<dbReference type="KEGG" id="bic:LMTR13_09545"/>
<dbReference type="AlphaFoldDB" id="A0A1B1UC98"/>
<proteinExistence type="predicted"/>
<organism evidence="2 3">
    <name type="scientific">Bradyrhizobium icense</name>
    <dbReference type="NCBI Taxonomy" id="1274631"/>
    <lineage>
        <taxon>Bacteria</taxon>
        <taxon>Pseudomonadati</taxon>
        <taxon>Pseudomonadota</taxon>
        <taxon>Alphaproteobacteria</taxon>
        <taxon>Hyphomicrobiales</taxon>
        <taxon>Nitrobacteraceae</taxon>
        <taxon>Bradyrhizobium</taxon>
    </lineage>
</organism>
<name>A0A1B1UC98_9BRAD</name>
<evidence type="ECO:0000313" key="2">
    <source>
        <dbReference type="EMBL" id="ANW00373.1"/>
    </source>
</evidence>
<dbReference type="RefSeq" id="WP_065727652.1">
    <property type="nucleotide sequence ID" value="NZ_CP016428.1"/>
</dbReference>
<reference evidence="2 3" key="1">
    <citation type="submission" date="2016-07" db="EMBL/GenBank/DDBJ databases">
        <title>Complete genome sequence of Bradyrhizobium icense LMTR 13T, a potential inoculant strain isolated from lima bean (Phaseolus lunatus) in Peru.</title>
        <authorList>
            <person name="Ormeno-Orrillo E."/>
            <person name="Duran D."/>
            <person name="Rogel M.A."/>
            <person name="Rey L."/>
            <person name="Imperial J."/>
            <person name="Ruiz-Argueso T."/>
            <person name="Martinez-Romero E."/>
        </authorList>
    </citation>
    <scope>NUCLEOTIDE SEQUENCE [LARGE SCALE GENOMIC DNA]</scope>
    <source>
        <strain evidence="2 3">LMTR 13</strain>
    </source>
</reference>
<dbReference type="Proteomes" id="UP000092839">
    <property type="component" value="Chromosome"/>
</dbReference>
<keyword evidence="3" id="KW-1185">Reference proteome</keyword>
<evidence type="ECO:0000313" key="3">
    <source>
        <dbReference type="Proteomes" id="UP000092839"/>
    </source>
</evidence>
<gene>
    <name evidence="2" type="ORF">LMTR13_09545</name>
</gene>
<dbReference type="STRING" id="1274631.LMTR13_09545"/>
<feature type="region of interest" description="Disordered" evidence="1">
    <location>
        <begin position="44"/>
        <end position="66"/>
    </location>
</feature>
<sequence length="66" mass="7503">MRIFERLRRRSRSNAAIVRKLFEAITGDLLRKLEGETTAPAFTENKANAVPAAQPKKRPLSRAILR</sequence>
<protein>
    <submittedName>
        <fullName evidence="2">Uncharacterized protein</fullName>
    </submittedName>
</protein>